<dbReference type="PATRIC" id="fig|1121405.3.peg.3036"/>
<sequence>MTAETSLQKRIKRHVIGRTREFFIAVSPGLERVCLEELTGPPLSIEGAAVLPGGIAFEGRLPDCWRANLHLRTANRILMRIGTFKAATFPRLQQHLSAIPWELYLTSDAPPLVHVTAAKSRLHHTGAVAERVLASVGERLRKWPPTDRVDRDAGGPQRIFVRAEKDRFTLSIDSSGELLYKRGLKTQGGTAPIRETVAAAALMLAGYTGREPLVDPMCGSGTFAIEGAMIAAGIPPGAFRSFAFMGWPSFAPRKWEYLKKGAESQTTDSGAPRIFASDIDPDVCRSLRSSLDKTRLSSMIDVACRDFFAVVPREITPDKGIVTLNPPYGRRLGTRRRSRALFRSVLTHLESAYSGWKIALVAPETEWIRDIPFPLSHHVFHHGGIRPTLLIGAIP</sequence>
<comment type="caution">
    <text evidence="5">The sequence shown here is derived from an EMBL/GenBank/DDBJ whole genome shotgun (WGS) entry which is preliminary data.</text>
</comment>
<keyword evidence="1 5" id="KW-0489">Methyltransferase</keyword>
<dbReference type="Gene3D" id="3.30.2130.30">
    <property type="match status" value="1"/>
</dbReference>
<accession>S7TM74</accession>
<evidence type="ECO:0000259" key="3">
    <source>
        <dbReference type="Pfam" id="PF01170"/>
    </source>
</evidence>
<dbReference type="Proteomes" id="UP000014977">
    <property type="component" value="Unassembled WGS sequence"/>
</dbReference>
<dbReference type="PROSITE" id="PS01261">
    <property type="entry name" value="UPF0020"/>
    <property type="match status" value="1"/>
</dbReference>
<organism evidence="5 6">
    <name type="scientific">Desulfococcus multivorans DSM 2059</name>
    <dbReference type="NCBI Taxonomy" id="1121405"/>
    <lineage>
        <taxon>Bacteria</taxon>
        <taxon>Pseudomonadati</taxon>
        <taxon>Thermodesulfobacteriota</taxon>
        <taxon>Desulfobacteria</taxon>
        <taxon>Desulfobacterales</taxon>
        <taxon>Desulfococcaceae</taxon>
        <taxon>Desulfococcus</taxon>
    </lineage>
</organism>
<dbReference type="STRING" id="897.B2D07_19790"/>
<dbReference type="Gene3D" id="3.40.50.150">
    <property type="entry name" value="Vaccinia Virus protein VP39"/>
    <property type="match status" value="1"/>
</dbReference>
<dbReference type="PANTHER" id="PTHR47313:SF1">
    <property type="entry name" value="RIBOSOMAL RNA LARGE SUBUNIT METHYLTRANSFERASE K_L"/>
    <property type="match status" value="1"/>
</dbReference>
<dbReference type="eggNOG" id="COG0116">
    <property type="taxonomic scope" value="Bacteria"/>
</dbReference>
<dbReference type="InterPro" id="IPR000241">
    <property type="entry name" value="RlmKL-like_Mtase"/>
</dbReference>
<evidence type="ECO:0000256" key="1">
    <source>
        <dbReference type="ARBA" id="ARBA00022603"/>
    </source>
</evidence>
<dbReference type="PANTHER" id="PTHR47313">
    <property type="entry name" value="RIBOSOMAL RNA LARGE SUBUNIT METHYLTRANSFERASE K/L"/>
    <property type="match status" value="1"/>
</dbReference>
<dbReference type="Pfam" id="PF22020">
    <property type="entry name" value="RlmL_1st"/>
    <property type="match status" value="1"/>
</dbReference>
<dbReference type="AlphaFoldDB" id="S7TM74"/>
<dbReference type="InterPro" id="IPR054170">
    <property type="entry name" value="RlmL_1st"/>
</dbReference>
<dbReference type="OrthoDB" id="9809404at2"/>
<protein>
    <submittedName>
        <fullName evidence="5">RNA methylase</fullName>
    </submittedName>
</protein>
<feature type="domain" description="RlmL ferredoxin-like" evidence="4">
    <location>
        <begin position="21"/>
        <end position="78"/>
    </location>
</feature>
<dbReference type="GO" id="GO:0008990">
    <property type="term" value="F:rRNA (guanine-N2-)-methyltransferase activity"/>
    <property type="evidence" value="ECO:0007669"/>
    <property type="project" value="TreeGrafter"/>
</dbReference>
<dbReference type="EMBL" id="ATHJ01000098">
    <property type="protein sequence ID" value="EPR37800.1"/>
    <property type="molecule type" value="Genomic_DNA"/>
</dbReference>
<dbReference type="CDD" id="cd11715">
    <property type="entry name" value="THUMP_AdoMetMT"/>
    <property type="match status" value="1"/>
</dbReference>
<dbReference type="InterPro" id="IPR029063">
    <property type="entry name" value="SAM-dependent_MTases_sf"/>
</dbReference>
<feature type="domain" description="Ribosomal RNA large subunit methyltransferase K/L-like methyltransferase" evidence="3">
    <location>
        <begin position="182"/>
        <end position="362"/>
    </location>
</feature>
<dbReference type="RefSeq" id="WP_020878029.1">
    <property type="nucleotide sequence ID" value="NZ_ATHJ01000098.1"/>
</dbReference>
<keyword evidence="6" id="KW-1185">Reference proteome</keyword>
<evidence type="ECO:0000259" key="4">
    <source>
        <dbReference type="Pfam" id="PF22020"/>
    </source>
</evidence>
<evidence type="ECO:0000256" key="2">
    <source>
        <dbReference type="ARBA" id="ARBA00022679"/>
    </source>
</evidence>
<proteinExistence type="predicted"/>
<dbReference type="InterPro" id="IPR053943">
    <property type="entry name" value="RlmKL-like_Mtase_CS"/>
</dbReference>
<keyword evidence="2" id="KW-0808">Transferase</keyword>
<name>S7TM74_DESML</name>
<dbReference type="Pfam" id="PF01170">
    <property type="entry name" value="UPF0020"/>
    <property type="match status" value="1"/>
</dbReference>
<evidence type="ECO:0000313" key="5">
    <source>
        <dbReference type="EMBL" id="EPR37800.1"/>
    </source>
</evidence>
<dbReference type="SUPFAM" id="SSF53335">
    <property type="entry name" value="S-adenosyl-L-methionine-dependent methyltransferases"/>
    <property type="match status" value="1"/>
</dbReference>
<dbReference type="GO" id="GO:0070043">
    <property type="term" value="F:rRNA (guanine-N7-)-methyltransferase activity"/>
    <property type="evidence" value="ECO:0007669"/>
    <property type="project" value="TreeGrafter"/>
</dbReference>
<evidence type="ECO:0000313" key="6">
    <source>
        <dbReference type="Proteomes" id="UP000014977"/>
    </source>
</evidence>
<reference evidence="5 6" key="1">
    <citation type="journal article" date="2013" name="Genome Announc.">
        <title>Draft genome sequences for three mercury-methylating, sulfate-reducing bacteria.</title>
        <authorList>
            <person name="Brown S.D."/>
            <person name="Hurt R.A.Jr."/>
            <person name="Gilmour C.C."/>
            <person name="Elias D.A."/>
        </authorList>
    </citation>
    <scope>NUCLEOTIDE SEQUENCE [LARGE SCALE GENOMIC DNA]</scope>
    <source>
        <strain evidence="5 6">DSM 2059</strain>
    </source>
</reference>
<gene>
    <name evidence="5" type="ORF">dsmv_2962</name>
</gene>